<gene>
    <name evidence="1" type="ORF">MTR67_035764</name>
</gene>
<evidence type="ECO:0000313" key="2">
    <source>
        <dbReference type="Proteomes" id="UP001234989"/>
    </source>
</evidence>
<protein>
    <submittedName>
        <fullName evidence="1">Uncharacterized protein</fullName>
    </submittedName>
</protein>
<dbReference type="AlphaFoldDB" id="A0AAF0ZML4"/>
<name>A0AAF0ZML4_SOLVR</name>
<dbReference type="EMBL" id="CP133619">
    <property type="protein sequence ID" value="WMV42379.1"/>
    <property type="molecule type" value="Genomic_DNA"/>
</dbReference>
<keyword evidence="2" id="KW-1185">Reference proteome</keyword>
<reference evidence="1" key="1">
    <citation type="submission" date="2023-08" db="EMBL/GenBank/DDBJ databases">
        <title>A de novo genome assembly of Solanum verrucosum Schlechtendal, a Mexican diploid species geographically isolated from the other diploid A-genome species in potato relatives.</title>
        <authorList>
            <person name="Hosaka K."/>
        </authorList>
    </citation>
    <scope>NUCLEOTIDE SEQUENCE</scope>
    <source>
        <tissue evidence="1">Young leaves</tissue>
    </source>
</reference>
<organism evidence="1 2">
    <name type="scientific">Solanum verrucosum</name>
    <dbReference type="NCBI Taxonomy" id="315347"/>
    <lineage>
        <taxon>Eukaryota</taxon>
        <taxon>Viridiplantae</taxon>
        <taxon>Streptophyta</taxon>
        <taxon>Embryophyta</taxon>
        <taxon>Tracheophyta</taxon>
        <taxon>Spermatophyta</taxon>
        <taxon>Magnoliopsida</taxon>
        <taxon>eudicotyledons</taxon>
        <taxon>Gunneridae</taxon>
        <taxon>Pentapetalae</taxon>
        <taxon>asterids</taxon>
        <taxon>lamiids</taxon>
        <taxon>Solanales</taxon>
        <taxon>Solanaceae</taxon>
        <taxon>Solanoideae</taxon>
        <taxon>Solaneae</taxon>
        <taxon>Solanum</taxon>
    </lineage>
</organism>
<proteinExistence type="predicted"/>
<accession>A0AAF0ZML4</accession>
<sequence>MSKSFNLGGVGNISPRVSEHIKSYSKLLLS</sequence>
<evidence type="ECO:0000313" key="1">
    <source>
        <dbReference type="EMBL" id="WMV42379.1"/>
    </source>
</evidence>
<dbReference type="Proteomes" id="UP001234989">
    <property type="component" value="Chromosome 8"/>
</dbReference>